<reference evidence="1 2" key="1">
    <citation type="submission" date="2017-11" db="EMBL/GenBank/DDBJ databases">
        <title>Draft Genome Sequence of Methylobacter psychrotolerans Sph1T, an Obligate Methanotroph from Low-Temperature Environments.</title>
        <authorList>
            <person name="Oshkin I.Y."/>
            <person name="Miroshnikov K."/>
            <person name="Belova S.E."/>
            <person name="Korzhenkov A."/>
            <person name="Toshchakov S.V."/>
            <person name="Dedysh S.N."/>
        </authorList>
    </citation>
    <scope>NUCLEOTIDE SEQUENCE [LARGE SCALE GENOMIC DNA]</scope>
    <source>
        <strain evidence="1 2">Sph1</strain>
    </source>
</reference>
<dbReference type="EMBL" id="PGFZ01000016">
    <property type="protein sequence ID" value="POZ50045.1"/>
    <property type="molecule type" value="Genomic_DNA"/>
</dbReference>
<protein>
    <recommendedName>
        <fullName evidence="3">3-hydroxylacyl-ACP dehydratase</fullName>
    </recommendedName>
</protein>
<dbReference type="InterPro" id="IPR029069">
    <property type="entry name" value="HotDog_dom_sf"/>
</dbReference>
<sequence>MKGYTLGELLPHDGGMMLLDKIVSFDGQSMVSEVIVQSNGLFGDGDTVSALVGIEYMAQTISAHSGMMDKIAQRPSYLGFLLGTRLYTSNVGSFLMGSLLTVTVKIILQEQGLGVFDCKITAPGVLVEAKLNVYQPQSEHNRVLTE</sequence>
<dbReference type="Proteomes" id="UP000237423">
    <property type="component" value="Unassembled WGS sequence"/>
</dbReference>
<dbReference type="Pfam" id="PF22817">
    <property type="entry name" value="ApeP-like"/>
    <property type="match status" value="1"/>
</dbReference>
<organism evidence="1 2">
    <name type="scientific">Methylovulum psychrotolerans</name>
    <dbReference type="NCBI Taxonomy" id="1704499"/>
    <lineage>
        <taxon>Bacteria</taxon>
        <taxon>Pseudomonadati</taxon>
        <taxon>Pseudomonadota</taxon>
        <taxon>Gammaproteobacteria</taxon>
        <taxon>Methylococcales</taxon>
        <taxon>Methylococcaceae</taxon>
        <taxon>Methylovulum</taxon>
    </lineage>
</organism>
<dbReference type="AlphaFoldDB" id="A0A2S5CGW3"/>
<gene>
    <name evidence="1" type="ORF">AADEFJLK_04169</name>
</gene>
<comment type="caution">
    <text evidence="1">The sequence shown here is derived from an EMBL/GenBank/DDBJ whole genome shotgun (WGS) entry which is preliminary data.</text>
</comment>
<dbReference type="Gene3D" id="3.10.129.10">
    <property type="entry name" value="Hotdog Thioesterase"/>
    <property type="match status" value="1"/>
</dbReference>
<evidence type="ECO:0000313" key="2">
    <source>
        <dbReference type="Proteomes" id="UP000237423"/>
    </source>
</evidence>
<accession>A0A2S5CGW3</accession>
<dbReference type="SUPFAM" id="SSF54637">
    <property type="entry name" value="Thioesterase/thiol ester dehydrase-isomerase"/>
    <property type="match status" value="1"/>
</dbReference>
<dbReference type="RefSeq" id="WP_103975635.1">
    <property type="nucleotide sequence ID" value="NZ_PGFZ01000016.1"/>
</dbReference>
<proteinExistence type="predicted"/>
<dbReference type="InterPro" id="IPR016776">
    <property type="entry name" value="ApeP-like_dehydratase"/>
</dbReference>
<name>A0A2S5CGW3_9GAMM</name>
<evidence type="ECO:0008006" key="3">
    <source>
        <dbReference type="Google" id="ProtNLM"/>
    </source>
</evidence>
<evidence type="ECO:0000313" key="1">
    <source>
        <dbReference type="EMBL" id="POZ50045.1"/>
    </source>
</evidence>
<dbReference type="PIRSF" id="PIRSF020565">
    <property type="entry name" value="3Ho_Ac_ACP_DH_prd"/>
    <property type="match status" value="1"/>
</dbReference>